<name>A0A543KWJ8_9BURK</name>
<dbReference type="PANTHER" id="PTHR30461">
    <property type="entry name" value="DNA-INVERTASE FROM LAMBDOID PROPHAGE"/>
    <property type="match status" value="1"/>
</dbReference>
<dbReference type="Pfam" id="PF07506">
    <property type="entry name" value="RepB"/>
    <property type="match status" value="1"/>
</dbReference>
<gene>
    <name evidence="2" type="ORF">BDD18_4124</name>
</gene>
<organism evidence="2 3">
    <name type="scientific">Acidovorax temperans</name>
    <dbReference type="NCBI Taxonomy" id="80878"/>
    <lineage>
        <taxon>Bacteria</taxon>
        <taxon>Pseudomonadati</taxon>
        <taxon>Pseudomonadota</taxon>
        <taxon>Betaproteobacteria</taxon>
        <taxon>Burkholderiales</taxon>
        <taxon>Comamonadaceae</taxon>
        <taxon>Acidovorax</taxon>
    </lineage>
</organism>
<dbReference type="InterPro" id="IPR050639">
    <property type="entry name" value="SSR_resolvase"/>
</dbReference>
<dbReference type="InterPro" id="IPR011109">
    <property type="entry name" value="DNA_bind_recombinase_dom"/>
</dbReference>
<feature type="domain" description="Resolvase/invertase-type recombinase catalytic" evidence="1">
    <location>
        <begin position="1"/>
        <end position="121"/>
    </location>
</feature>
<dbReference type="GO" id="GO:0000150">
    <property type="term" value="F:DNA strand exchange activity"/>
    <property type="evidence" value="ECO:0007669"/>
    <property type="project" value="InterPro"/>
</dbReference>
<dbReference type="SUPFAM" id="SSF53041">
    <property type="entry name" value="Resolvase-like"/>
    <property type="match status" value="1"/>
</dbReference>
<protein>
    <submittedName>
        <fullName evidence="2">Resolvase-like protein</fullName>
    </submittedName>
</protein>
<dbReference type="Proteomes" id="UP000316993">
    <property type="component" value="Unassembled WGS sequence"/>
</dbReference>
<dbReference type="Gene3D" id="3.40.50.1390">
    <property type="entry name" value="Resolvase, N-terminal catalytic domain"/>
    <property type="match status" value="1"/>
</dbReference>
<sequence length="627" mass="70944">MEVIQTFADEGKSGLRIDGRDALKALLRAVESGQAPFKVILVYDVSRWGRFQDADESAYYEYVCRRAGIQVTYCAEQFENDGSPVATIVKGVKRAMAGEYSRELSTKVFAGQCRLIEMGYRQGGAAGYGLRRVLLDQSGKEKGALSRGEHKSLQTDRVILRPGPSSEVQVVQNIYTWFIEEGMAEKNIAERLNAMSIPAEGGGTWTRGLVHGVLTNEKYIGNNLFNRTSFKLKKLHVVNAPEMWIRKEGAFEALINKETFYTAQGIIRGRYRRFTDDELLERLRSLYLRKGFLSGLVINESEGMPPASAYSSRFGSLIRAYTLVGFQPLRDYRYLEINKVLRRLHPEIVAETTRVIESVHGQVNRDARTDLLSINGEFTVSMVLARCESTPAGRHTWRVRMDAGLDPDITVAIRLKPSNDEPLDFYLLPRLDFASCRLRLADHNRFELEGYRFDSLDYLVRMANALAVDIKVIVSKLHLLQGICSEALHVLRDREFSTQVAASLRKMKPSRQIECAEMMVAANCMTVRYAQALLAATPNHLLLTPRRKSPRASQDQINQLERETENLRARYRVTELTYADDMLNLVVAKGYVGKLLAHPAIESYLRKWHADLFPELLAVVSLSTVDE</sequence>
<dbReference type="AlphaFoldDB" id="A0A543KWJ8"/>
<dbReference type="Gene3D" id="3.90.1750.20">
    <property type="entry name" value="Putative Large Serine Recombinase, Chain B, Domain 2"/>
    <property type="match status" value="1"/>
</dbReference>
<proteinExistence type="predicted"/>
<accession>A0A543KWJ8</accession>
<comment type="caution">
    <text evidence="2">The sequence shown here is derived from an EMBL/GenBank/DDBJ whole genome shotgun (WGS) entry which is preliminary data.</text>
</comment>
<dbReference type="InterPro" id="IPR011111">
    <property type="entry name" value="Plasmid_RepB"/>
</dbReference>
<dbReference type="InterPro" id="IPR038109">
    <property type="entry name" value="DNA_bind_recomb_sf"/>
</dbReference>
<dbReference type="InterPro" id="IPR036162">
    <property type="entry name" value="Resolvase-like_N_sf"/>
</dbReference>
<dbReference type="EMBL" id="VFPV01000004">
    <property type="protein sequence ID" value="TQM99464.1"/>
    <property type="molecule type" value="Genomic_DNA"/>
</dbReference>
<evidence type="ECO:0000259" key="1">
    <source>
        <dbReference type="SMART" id="SM00857"/>
    </source>
</evidence>
<reference evidence="2 3" key="1">
    <citation type="submission" date="2019-06" db="EMBL/GenBank/DDBJ databases">
        <title>Genomic Encyclopedia of Archaeal and Bacterial Type Strains, Phase II (KMG-II): from individual species to whole genera.</title>
        <authorList>
            <person name="Goeker M."/>
        </authorList>
    </citation>
    <scope>NUCLEOTIDE SEQUENCE [LARGE SCALE GENOMIC DNA]</scope>
    <source>
        <strain evidence="2 3">DSM 7270</strain>
    </source>
</reference>
<dbReference type="InterPro" id="IPR006119">
    <property type="entry name" value="Resolv_N"/>
</dbReference>
<dbReference type="PANTHER" id="PTHR30461:SF23">
    <property type="entry name" value="DNA RECOMBINASE-RELATED"/>
    <property type="match status" value="1"/>
</dbReference>
<evidence type="ECO:0000313" key="3">
    <source>
        <dbReference type="Proteomes" id="UP000316993"/>
    </source>
</evidence>
<dbReference type="GO" id="GO:0003677">
    <property type="term" value="F:DNA binding"/>
    <property type="evidence" value="ECO:0007669"/>
    <property type="project" value="InterPro"/>
</dbReference>
<evidence type="ECO:0000313" key="2">
    <source>
        <dbReference type="EMBL" id="TQM99464.1"/>
    </source>
</evidence>
<dbReference type="Pfam" id="PF00239">
    <property type="entry name" value="Resolvase"/>
    <property type="match status" value="1"/>
</dbReference>
<dbReference type="Pfam" id="PF07508">
    <property type="entry name" value="Recombinase"/>
    <property type="match status" value="1"/>
</dbReference>
<dbReference type="CDD" id="cd00338">
    <property type="entry name" value="Ser_Recombinase"/>
    <property type="match status" value="1"/>
</dbReference>
<dbReference type="SMART" id="SM00857">
    <property type="entry name" value="Resolvase"/>
    <property type="match status" value="1"/>
</dbReference>